<dbReference type="EMBL" id="SRLO01000148">
    <property type="protein sequence ID" value="TNN71585.1"/>
    <property type="molecule type" value="Genomic_DNA"/>
</dbReference>
<accession>A0A4Z2I290</accession>
<protein>
    <submittedName>
        <fullName evidence="1">Uncharacterized protein</fullName>
    </submittedName>
</protein>
<dbReference type="Proteomes" id="UP000314294">
    <property type="component" value="Unassembled WGS sequence"/>
</dbReference>
<name>A0A4Z2I290_9TELE</name>
<organism evidence="1 2">
    <name type="scientific">Liparis tanakae</name>
    <name type="common">Tanaka's snailfish</name>
    <dbReference type="NCBI Taxonomy" id="230148"/>
    <lineage>
        <taxon>Eukaryota</taxon>
        <taxon>Metazoa</taxon>
        <taxon>Chordata</taxon>
        <taxon>Craniata</taxon>
        <taxon>Vertebrata</taxon>
        <taxon>Euteleostomi</taxon>
        <taxon>Actinopterygii</taxon>
        <taxon>Neopterygii</taxon>
        <taxon>Teleostei</taxon>
        <taxon>Neoteleostei</taxon>
        <taxon>Acanthomorphata</taxon>
        <taxon>Eupercaria</taxon>
        <taxon>Perciformes</taxon>
        <taxon>Cottioidei</taxon>
        <taxon>Cottales</taxon>
        <taxon>Liparidae</taxon>
        <taxon>Liparis</taxon>
    </lineage>
</organism>
<comment type="caution">
    <text evidence="1">The sequence shown here is derived from an EMBL/GenBank/DDBJ whole genome shotgun (WGS) entry which is preliminary data.</text>
</comment>
<sequence>MARGKVMADCKALSQCGDKGSPADGRPFTLELHTVFRLETLLSCVQQKGDVHVFKKDDRGLRFWLGTPAID</sequence>
<evidence type="ECO:0000313" key="2">
    <source>
        <dbReference type="Proteomes" id="UP000314294"/>
    </source>
</evidence>
<proteinExistence type="predicted"/>
<gene>
    <name evidence="1" type="ORF">EYF80_018271</name>
</gene>
<reference evidence="1 2" key="1">
    <citation type="submission" date="2019-03" db="EMBL/GenBank/DDBJ databases">
        <title>First draft genome of Liparis tanakae, snailfish: a comprehensive survey of snailfish specific genes.</title>
        <authorList>
            <person name="Kim W."/>
            <person name="Song I."/>
            <person name="Jeong J.-H."/>
            <person name="Kim D."/>
            <person name="Kim S."/>
            <person name="Ryu S."/>
            <person name="Song J.Y."/>
            <person name="Lee S.K."/>
        </authorList>
    </citation>
    <scope>NUCLEOTIDE SEQUENCE [LARGE SCALE GENOMIC DNA]</scope>
    <source>
        <tissue evidence="1">Muscle</tissue>
    </source>
</reference>
<evidence type="ECO:0000313" key="1">
    <source>
        <dbReference type="EMBL" id="TNN71585.1"/>
    </source>
</evidence>
<keyword evidence="2" id="KW-1185">Reference proteome</keyword>
<dbReference type="AlphaFoldDB" id="A0A4Z2I290"/>